<dbReference type="EMBL" id="BAAALT010000215">
    <property type="protein sequence ID" value="GAA1825031.1"/>
    <property type="molecule type" value="Genomic_DNA"/>
</dbReference>
<gene>
    <name evidence="2" type="ORF">GCM10009682_51420</name>
</gene>
<evidence type="ECO:0000313" key="3">
    <source>
        <dbReference type="Proteomes" id="UP001500218"/>
    </source>
</evidence>
<feature type="domain" description="Cyclic nucleotide-binding" evidence="1">
    <location>
        <begin position="14"/>
        <end position="83"/>
    </location>
</feature>
<dbReference type="Gene3D" id="2.60.120.10">
    <property type="entry name" value="Jelly Rolls"/>
    <property type="match status" value="1"/>
</dbReference>
<dbReference type="InterPro" id="IPR014710">
    <property type="entry name" value="RmlC-like_jellyroll"/>
</dbReference>
<dbReference type="PROSITE" id="PS50042">
    <property type="entry name" value="CNMP_BINDING_3"/>
    <property type="match status" value="1"/>
</dbReference>
<accession>A0ABP4YR76</accession>
<dbReference type="InterPro" id="IPR000595">
    <property type="entry name" value="cNMP-bd_dom"/>
</dbReference>
<name>A0ABP4YR76_9ACTN</name>
<dbReference type="SMART" id="SM00100">
    <property type="entry name" value="cNMP"/>
    <property type="match status" value="1"/>
</dbReference>
<evidence type="ECO:0000259" key="1">
    <source>
        <dbReference type="PROSITE" id="PS50042"/>
    </source>
</evidence>
<protein>
    <submittedName>
        <fullName evidence="2">Cyclic nucleotide-binding domain-containing protein</fullName>
    </submittedName>
</protein>
<proteinExistence type="predicted"/>
<dbReference type="CDD" id="cd00038">
    <property type="entry name" value="CAP_ED"/>
    <property type="match status" value="1"/>
</dbReference>
<comment type="caution">
    <text evidence="2">The sequence shown here is derived from an EMBL/GenBank/DDBJ whole genome shotgun (WGS) entry which is preliminary data.</text>
</comment>
<dbReference type="RefSeq" id="WP_344137658.1">
    <property type="nucleotide sequence ID" value="NZ_BAAALT010000215.1"/>
</dbReference>
<reference evidence="3" key="1">
    <citation type="journal article" date="2019" name="Int. J. Syst. Evol. Microbiol.">
        <title>The Global Catalogue of Microorganisms (GCM) 10K type strain sequencing project: providing services to taxonomists for standard genome sequencing and annotation.</title>
        <authorList>
            <consortium name="The Broad Institute Genomics Platform"/>
            <consortium name="The Broad Institute Genome Sequencing Center for Infectious Disease"/>
            <person name="Wu L."/>
            <person name="Ma J."/>
        </authorList>
    </citation>
    <scope>NUCLEOTIDE SEQUENCE [LARGE SCALE GENOMIC DNA]</scope>
    <source>
        <strain evidence="3">JCM 13250</strain>
    </source>
</reference>
<organism evidence="2 3">
    <name type="scientific">Luedemannella flava</name>
    <dbReference type="NCBI Taxonomy" id="349316"/>
    <lineage>
        <taxon>Bacteria</taxon>
        <taxon>Bacillati</taxon>
        <taxon>Actinomycetota</taxon>
        <taxon>Actinomycetes</taxon>
        <taxon>Micromonosporales</taxon>
        <taxon>Micromonosporaceae</taxon>
        <taxon>Luedemannella</taxon>
    </lineage>
</organism>
<dbReference type="Pfam" id="PF00027">
    <property type="entry name" value="cNMP_binding"/>
    <property type="match status" value="1"/>
</dbReference>
<dbReference type="SUPFAM" id="SSF51206">
    <property type="entry name" value="cAMP-binding domain-like"/>
    <property type="match status" value="1"/>
</dbReference>
<evidence type="ECO:0000313" key="2">
    <source>
        <dbReference type="EMBL" id="GAA1825031.1"/>
    </source>
</evidence>
<dbReference type="InterPro" id="IPR018490">
    <property type="entry name" value="cNMP-bd_dom_sf"/>
</dbReference>
<sequence length="161" mass="17691">MTAEVVERVDRHPFLAGLAPAHRAELSRYGTPATFAAHERIFAEGGVADRFWLLETGVVALDMRDPGRGPLIVETLPAGTVLGWSWLVPPYRWAFGAQAWEETRAVEFDAVAVRARCDAEPAFGYAVLRCFVPVILERMQATRLRLLDLYAVPGPGGGGWT</sequence>
<dbReference type="Proteomes" id="UP001500218">
    <property type="component" value="Unassembled WGS sequence"/>
</dbReference>
<keyword evidence="3" id="KW-1185">Reference proteome</keyword>